<comment type="caution">
    <text evidence="13">The sequence shown here is derived from an EMBL/GenBank/DDBJ whole genome shotgun (WGS) entry which is preliminary data.</text>
</comment>
<dbReference type="PANTHER" id="PTHR24421:SF10">
    <property type="entry name" value="NITRATE_NITRITE SENSOR PROTEIN NARQ"/>
    <property type="match status" value="1"/>
</dbReference>
<comment type="catalytic activity">
    <reaction evidence="1">
        <text>ATP + protein L-histidine = ADP + protein N-phospho-L-histidine.</text>
        <dbReference type="EC" id="2.7.13.3"/>
    </reaction>
</comment>
<dbReference type="Proteomes" id="UP000292686">
    <property type="component" value="Unassembled WGS sequence"/>
</dbReference>
<dbReference type="Gene3D" id="1.20.5.1930">
    <property type="match status" value="1"/>
</dbReference>
<organism evidence="13 14">
    <name type="scientific">Agromyces atrinae</name>
    <dbReference type="NCBI Taxonomy" id="592376"/>
    <lineage>
        <taxon>Bacteria</taxon>
        <taxon>Bacillati</taxon>
        <taxon>Actinomycetota</taxon>
        <taxon>Actinomycetes</taxon>
        <taxon>Micrococcales</taxon>
        <taxon>Microbacteriaceae</taxon>
        <taxon>Agromyces</taxon>
    </lineage>
</organism>
<accession>A0A4Q2MCW1</accession>
<dbReference type="GO" id="GO:0046983">
    <property type="term" value="F:protein dimerization activity"/>
    <property type="evidence" value="ECO:0007669"/>
    <property type="project" value="InterPro"/>
</dbReference>
<feature type="transmembrane region" description="Helical" evidence="10">
    <location>
        <begin position="55"/>
        <end position="76"/>
    </location>
</feature>
<evidence type="ECO:0000256" key="3">
    <source>
        <dbReference type="ARBA" id="ARBA00022553"/>
    </source>
</evidence>
<keyword evidence="5" id="KW-0547">Nucleotide-binding</keyword>
<dbReference type="GO" id="GO:0000155">
    <property type="term" value="F:phosphorelay sensor kinase activity"/>
    <property type="evidence" value="ECO:0007669"/>
    <property type="project" value="InterPro"/>
</dbReference>
<evidence type="ECO:0000256" key="7">
    <source>
        <dbReference type="ARBA" id="ARBA00022840"/>
    </source>
</evidence>
<evidence type="ECO:0000256" key="5">
    <source>
        <dbReference type="ARBA" id="ARBA00022741"/>
    </source>
</evidence>
<sequence length="436" mass="46048">MFDLRLTRRVTAAPYAETMSALLDTRDTGATPTPPRPPGAAHPPRRVGQRVWGEVWRLLASLLLGALLLVVSFGLSIDAGADDSDLRLGGTLVADVAMGLVALALLPFRRLAPLPIAVILGLAGGFSAFAAPAAFLVLVSISTRRRWFEIGMTVAAWLTSLTLVEIFGLHFMLSPSSPGDALLALLVGAVLVFAGVAIGVSIGNRRELVASLRERANLVVEEQNLRIAHAREHERTLIAREMHDVLGHRLSLIAMHSGVLRYRTDLDAADRADTVAIVHDTTRLALGDLREVLGVLRSPGDSFDPPANAPQPSLDDVASLVHAEPLATLTITAETLEIPATVGRHAYRIVQECLTNARKHAPGQPVTVDIIGTAGESLTIVVRNTLAPGGSTVDESGGGFGLVGIDERARSLGGTASVETHAGAHTVTVTLPWPTS</sequence>
<feature type="domain" description="Signal transduction histidine kinase subgroup 3 dimerisation and phosphoacceptor" evidence="12">
    <location>
        <begin position="234"/>
        <end position="300"/>
    </location>
</feature>
<keyword evidence="6 13" id="KW-0418">Kinase</keyword>
<dbReference type="AlphaFoldDB" id="A0A4Q2MCW1"/>
<dbReference type="InterPro" id="IPR050482">
    <property type="entry name" value="Sensor_HK_TwoCompSys"/>
</dbReference>
<evidence type="ECO:0000313" key="13">
    <source>
        <dbReference type="EMBL" id="RXZ88343.1"/>
    </source>
</evidence>
<evidence type="ECO:0000256" key="10">
    <source>
        <dbReference type="SAM" id="Phobius"/>
    </source>
</evidence>
<evidence type="ECO:0000256" key="9">
    <source>
        <dbReference type="SAM" id="MobiDB-lite"/>
    </source>
</evidence>
<name>A0A4Q2MCW1_9MICO</name>
<proteinExistence type="predicted"/>
<keyword evidence="10" id="KW-1133">Transmembrane helix</keyword>
<evidence type="ECO:0000313" key="14">
    <source>
        <dbReference type="Proteomes" id="UP000292686"/>
    </source>
</evidence>
<dbReference type="EMBL" id="SDPM01000001">
    <property type="protein sequence ID" value="RXZ88343.1"/>
    <property type="molecule type" value="Genomic_DNA"/>
</dbReference>
<dbReference type="OrthoDB" id="227596at2"/>
<feature type="transmembrane region" description="Helical" evidence="10">
    <location>
        <begin position="114"/>
        <end position="138"/>
    </location>
</feature>
<protein>
    <recommendedName>
        <fullName evidence="2">histidine kinase</fullName>
        <ecNumber evidence="2">2.7.13.3</ecNumber>
    </recommendedName>
</protein>
<feature type="domain" description="Histidine kinase/HSP90-like ATPase" evidence="11">
    <location>
        <begin position="344"/>
        <end position="433"/>
    </location>
</feature>
<evidence type="ECO:0000259" key="11">
    <source>
        <dbReference type="Pfam" id="PF02518"/>
    </source>
</evidence>
<dbReference type="Gene3D" id="3.30.565.10">
    <property type="entry name" value="Histidine kinase-like ATPase, C-terminal domain"/>
    <property type="match status" value="1"/>
</dbReference>
<keyword evidence="7" id="KW-0067">ATP-binding</keyword>
<feature type="transmembrane region" description="Helical" evidence="10">
    <location>
        <begin position="181"/>
        <end position="203"/>
    </location>
</feature>
<keyword evidence="8" id="KW-0902">Two-component regulatory system</keyword>
<evidence type="ECO:0000256" key="8">
    <source>
        <dbReference type="ARBA" id="ARBA00023012"/>
    </source>
</evidence>
<evidence type="ECO:0000256" key="2">
    <source>
        <dbReference type="ARBA" id="ARBA00012438"/>
    </source>
</evidence>
<keyword evidence="4" id="KW-0808">Transferase</keyword>
<evidence type="ECO:0000256" key="1">
    <source>
        <dbReference type="ARBA" id="ARBA00000085"/>
    </source>
</evidence>
<dbReference type="InterPro" id="IPR003594">
    <property type="entry name" value="HATPase_dom"/>
</dbReference>
<dbReference type="GO" id="GO:0005524">
    <property type="term" value="F:ATP binding"/>
    <property type="evidence" value="ECO:0007669"/>
    <property type="project" value="UniProtKB-KW"/>
</dbReference>
<feature type="region of interest" description="Disordered" evidence="9">
    <location>
        <begin position="23"/>
        <end position="45"/>
    </location>
</feature>
<keyword evidence="14" id="KW-1185">Reference proteome</keyword>
<gene>
    <name evidence="13" type="ORF">ESP50_04005</name>
</gene>
<dbReference type="GO" id="GO:0016020">
    <property type="term" value="C:membrane"/>
    <property type="evidence" value="ECO:0007669"/>
    <property type="project" value="InterPro"/>
</dbReference>
<keyword evidence="10" id="KW-0812">Transmembrane</keyword>
<dbReference type="SUPFAM" id="SSF55874">
    <property type="entry name" value="ATPase domain of HSP90 chaperone/DNA topoisomerase II/histidine kinase"/>
    <property type="match status" value="1"/>
</dbReference>
<dbReference type="CDD" id="cd16917">
    <property type="entry name" value="HATPase_UhpB-NarQ-NarX-like"/>
    <property type="match status" value="1"/>
</dbReference>
<dbReference type="PANTHER" id="PTHR24421">
    <property type="entry name" value="NITRATE/NITRITE SENSOR PROTEIN NARX-RELATED"/>
    <property type="match status" value="1"/>
</dbReference>
<keyword evidence="10" id="KW-0472">Membrane</keyword>
<evidence type="ECO:0000256" key="6">
    <source>
        <dbReference type="ARBA" id="ARBA00022777"/>
    </source>
</evidence>
<feature type="transmembrane region" description="Helical" evidence="10">
    <location>
        <begin position="150"/>
        <end position="169"/>
    </location>
</feature>
<dbReference type="InterPro" id="IPR011712">
    <property type="entry name" value="Sig_transdc_His_kin_sub3_dim/P"/>
</dbReference>
<evidence type="ECO:0000256" key="4">
    <source>
        <dbReference type="ARBA" id="ARBA00022679"/>
    </source>
</evidence>
<dbReference type="Pfam" id="PF02518">
    <property type="entry name" value="HATPase_c"/>
    <property type="match status" value="1"/>
</dbReference>
<evidence type="ECO:0000259" key="12">
    <source>
        <dbReference type="Pfam" id="PF07730"/>
    </source>
</evidence>
<dbReference type="InterPro" id="IPR036890">
    <property type="entry name" value="HATPase_C_sf"/>
</dbReference>
<reference evidence="13 14" key="1">
    <citation type="submission" date="2019-01" db="EMBL/GenBank/DDBJ databases">
        <title>Agromyces.</title>
        <authorList>
            <person name="Li J."/>
        </authorList>
    </citation>
    <scope>NUCLEOTIDE SEQUENCE [LARGE SCALE GENOMIC DNA]</scope>
    <source>
        <strain evidence="13 14">DSM 23870</strain>
    </source>
</reference>
<dbReference type="Pfam" id="PF07730">
    <property type="entry name" value="HisKA_3"/>
    <property type="match status" value="1"/>
</dbReference>
<dbReference type="EC" id="2.7.13.3" evidence="2"/>
<keyword evidence="3" id="KW-0597">Phosphoprotein</keyword>
<feature type="compositionally biased region" description="Pro residues" evidence="9">
    <location>
        <begin position="32"/>
        <end position="41"/>
    </location>
</feature>